<dbReference type="PROSITE" id="PS01031">
    <property type="entry name" value="SHSP"/>
    <property type="match status" value="1"/>
</dbReference>
<feature type="compositionally biased region" description="Basic and acidic residues" evidence="4">
    <location>
        <begin position="247"/>
        <end position="264"/>
    </location>
</feature>
<protein>
    <recommendedName>
        <fullName evidence="5">SHSP domain-containing protein</fullName>
    </recommendedName>
</protein>
<dbReference type="OrthoDB" id="1431247at2759"/>
<feature type="region of interest" description="Disordered" evidence="4">
    <location>
        <begin position="244"/>
        <end position="264"/>
    </location>
</feature>
<dbReference type="OMA" id="FPENCEM"/>
<dbReference type="InterPro" id="IPR002068">
    <property type="entry name" value="A-crystallin/Hsp20_dom"/>
</dbReference>
<feature type="compositionally biased region" description="Basic and acidic residues" evidence="4">
    <location>
        <begin position="79"/>
        <end position="100"/>
    </location>
</feature>
<dbReference type="CDD" id="cd06464">
    <property type="entry name" value="ACD_sHsps-like"/>
    <property type="match status" value="1"/>
</dbReference>
<dbReference type="InterPro" id="IPR044587">
    <property type="entry name" value="HSP21-like"/>
</dbReference>
<keyword evidence="1" id="KW-0346">Stress response</keyword>
<accession>A0A1Y1IB72</accession>
<proteinExistence type="inferred from homology"/>
<feature type="domain" description="SHSP" evidence="5">
    <location>
        <begin position="153"/>
        <end position="263"/>
    </location>
</feature>
<evidence type="ECO:0000313" key="6">
    <source>
        <dbReference type="EMBL" id="GAQ86669.1"/>
    </source>
</evidence>
<dbReference type="PANTHER" id="PTHR46733">
    <property type="entry name" value="26.5 KDA HEAT SHOCK PROTEIN, MITOCHONDRIAL"/>
    <property type="match status" value="1"/>
</dbReference>
<evidence type="ECO:0000256" key="1">
    <source>
        <dbReference type="ARBA" id="ARBA00023016"/>
    </source>
</evidence>
<feature type="region of interest" description="Disordered" evidence="4">
    <location>
        <begin position="61"/>
        <end position="111"/>
    </location>
</feature>
<dbReference type="SUPFAM" id="SSF49764">
    <property type="entry name" value="HSP20-like chaperones"/>
    <property type="match status" value="1"/>
</dbReference>
<name>A0A1Y1IB72_KLENI</name>
<dbReference type="PANTHER" id="PTHR46733:SF4">
    <property type="entry name" value="HEAT SHOCK PROTEIN 21, CHLOROPLASTIC"/>
    <property type="match status" value="1"/>
</dbReference>
<dbReference type="AlphaFoldDB" id="A0A1Y1IB72"/>
<evidence type="ECO:0000256" key="3">
    <source>
        <dbReference type="RuleBase" id="RU003616"/>
    </source>
</evidence>
<dbReference type="GO" id="GO:0009408">
    <property type="term" value="P:response to heat"/>
    <property type="evidence" value="ECO:0007669"/>
    <property type="project" value="InterPro"/>
</dbReference>
<gene>
    <name evidence="6" type="ORF">KFL_003030120</name>
</gene>
<dbReference type="Proteomes" id="UP000054558">
    <property type="component" value="Unassembled WGS sequence"/>
</dbReference>
<organism evidence="6 7">
    <name type="scientific">Klebsormidium nitens</name>
    <name type="common">Green alga</name>
    <name type="synonym">Ulothrix nitens</name>
    <dbReference type="NCBI Taxonomy" id="105231"/>
    <lineage>
        <taxon>Eukaryota</taxon>
        <taxon>Viridiplantae</taxon>
        <taxon>Streptophyta</taxon>
        <taxon>Klebsormidiophyceae</taxon>
        <taxon>Klebsormidiales</taxon>
        <taxon>Klebsormidiaceae</taxon>
        <taxon>Klebsormidium</taxon>
    </lineage>
</organism>
<dbReference type="STRING" id="105231.A0A1Y1IB72"/>
<evidence type="ECO:0000256" key="4">
    <source>
        <dbReference type="SAM" id="MobiDB-lite"/>
    </source>
</evidence>
<evidence type="ECO:0000313" key="7">
    <source>
        <dbReference type="Proteomes" id="UP000054558"/>
    </source>
</evidence>
<dbReference type="Gene3D" id="2.60.40.790">
    <property type="match status" value="1"/>
</dbReference>
<dbReference type="EMBL" id="DF237252">
    <property type="protein sequence ID" value="GAQ86669.1"/>
    <property type="molecule type" value="Genomic_DNA"/>
</dbReference>
<dbReference type="InterPro" id="IPR008978">
    <property type="entry name" value="HSP20-like_chaperone"/>
</dbReference>
<dbReference type="Pfam" id="PF00011">
    <property type="entry name" value="HSP20"/>
    <property type="match status" value="1"/>
</dbReference>
<keyword evidence="7" id="KW-1185">Reference proteome</keyword>
<reference evidence="6 7" key="1">
    <citation type="journal article" date="2014" name="Nat. Commun.">
        <title>Klebsormidium flaccidum genome reveals primary factors for plant terrestrial adaptation.</title>
        <authorList>
            <person name="Hori K."/>
            <person name="Maruyama F."/>
            <person name="Fujisawa T."/>
            <person name="Togashi T."/>
            <person name="Yamamoto N."/>
            <person name="Seo M."/>
            <person name="Sato S."/>
            <person name="Yamada T."/>
            <person name="Mori H."/>
            <person name="Tajima N."/>
            <person name="Moriyama T."/>
            <person name="Ikeuchi M."/>
            <person name="Watanabe M."/>
            <person name="Wada H."/>
            <person name="Kobayashi K."/>
            <person name="Saito M."/>
            <person name="Masuda T."/>
            <person name="Sasaki-Sekimoto Y."/>
            <person name="Mashiguchi K."/>
            <person name="Awai K."/>
            <person name="Shimojima M."/>
            <person name="Masuda S."/>
            <person name="Iwai M."/>
            <person name="Nobusawa T."/>
            <person name="Narise T."/>
            <person name="Kondo S."/>
            <person name="Saito H."/>
            <person name="Sato R."/>
            <person name="Murakawa M."/>
            <person name="Ihara Y."/>
            <person name="Oshima-Yamada Y."/>
            <person name="Ohtaka K."/>
            <person name="Satoh M."/>
            <person name="Sonobe K."/>
            <person name="Ishii M."/>
            <person name="Ohtani R."/>
            <person name="Kanamori-Sato M."/>
            <person name="Honoki R."/>
            <person name="Miyazaki D."/>
            <person name="Mochizuki H."/>
            <person name="Umetsu J."/>
            <person name="Higashi K."/>
            <person name="Shibata D."/>
            <person name="Kamiya Y."/>
            <person name="Sato N."/>
            <person name="Nakamura Y."/>
            <person name="Tabata S."/>
            <person name="Ida S."/>
            <person name="Kurokawa K."/>
            <person name="Ohta H."/>
        </authorList>
    </citation>
    <scope>NUCLEOTIDE SEQUENCE [LARGE SCALE GENOMIC DNA]</scope>
    <source>
        <strain evidence="6 7">NIES-2285</strain>
    </source>
</reference>
<comment type="similarity">
    <text evidence="2 3">Belongs to the small heat shock protein (HSP20) family.</text>
</comment>
<evidence type="ECO:0000256" key="2">
    <source>
        <dbReference type="PROSITE-ProRule" id="PRU00285"/>
    </source>
</evidence>
<evidence type="ECO:0000259" key="5">
    <source>
        <dbReference type="PROSITE" id="PS01031"/>
    </source>
</evidence>
<sequence length="264" mass="29005">MASSQLSSFLRRTAPLARAVCSTSSTHLPGASTTQVALGRPVISETATRVARCFGTAINDATKGPGDVGQRSGVGGSEGHSDVAVKGDRDSDAQRRDQDRGQGYGIGRGRLSPFSFDMGPLFSARGDRDLLNMMDNFFLTPSRFFDQAMRDILPSLPVEPPQLDINESDKQYTIKLQLPGLKKDEVQITVEDTDEPMLRITAHHEAQEGDDQRFWQDVDTRLRLPDETNADDVQAEFKDGVLSIRVPKKEAPKKPEPKKIPIQG</sequence>